<evidence type="ECO:0000256" key="1">
    <source>
        <dbReference type="SAM" id="MobiDB-lite"/>
    </source>
</evidence>
<gene>
    <name evidence="2" type="ORF">RM698_17905</name>
</gene>
<proteinExistence type="predicted"/>
<feature type="region of interest" description="Disordered" evidence="1">
    <location>
        <begin position="298"/>
        <end position="430"/>
    </location>
</feature>
<feature type="region of interest" description="Disordered" evidence="1">
    <location>
        <begin position="274"/>
        <end position="293"/>
    </location>
</feature>
<organism evidence="2 3">
    <name type="scientific">Streptomyces evansiae</name>
    <dbReference type="NCBI Taxonomy" id="3075535"/>
    <lineage>
        <taxon>Bacteria</taxon>
        <taxon>Bacillati</taxon>
        <taxon>Actinomycetota</taxon>
        <taxon>Actinomycetes</taxon>
        <taxon>Kitasatosporales</taxon>
        <taxon>Streptomycetaceae</taxon>
        <taxon>Streptomyces</taxon>
    </lineage>
</organism>
<feature type="region of interest" description="Disordered" evidence="1">
    <location>
        <begin position="1"/>
        <end position="34"/>
    </location>
</feature>
<feature type="compositionally biased region" description="Basic and acidic residues" evidence="1">
    <location>
        <begin position="274"/>
        <end position="290"/>
    </location>
</feature>
<sequence length="430" mass="49497">MHAHEEQQTGVRRPPLRRPSSPTDARSAAADLSASPASILSLQRSAGNAAVARALSGQSGGLPVQRVTGAPVQRVRDDEYPDGTYGRRGKDRKYLEDEYDLDMGGSNFQVEHAHGYASTARRAPRSRKSNTRHEGEILAYHETLRAHRDHPGTGSSLKRRTTGLNSRDYRDRQEEYLLDDDPFSSLELNQLEYNPLPSFHAASGSREAEAADTSFRRSIKANPRTPIYDRNGERRYTRSLRPGEQAQLDIGRTSMRERREVPHAERVRVLREEYGGSRFDEYPTRSRGAADGDELTEFFDAPRERESSQRRALRKLAKTPYKRDYDLDLDDRDRGRSRSPYVDDPDYERPSRRDKSRGRGLSERDYYDEPPRRSKSSGRGLSDRDAYSSSRRYDAPEEDDFQLSQPSEMPYSRRYDKYDDYDDDYGSRRY</sequence>
<accession>A0ABU2R3L1</accession>
<dbReference type="RefSeq" id="WP_234009432.1">
    <property type="nucleotide sequence ID" value="NZ_JAVRET010000040.1"/>
</dbReference>
<evidence type="ECO:0000313" key="3">
    <source>
        <dbReference type="Proteomes" id="UP001183610"/>
    </source>
</evidence>
<keyword evidence="3" id="KW-1185">Reference proteome</keyword>
<dbReference type="EMBL" id="JAVRET010000040">
    <property type="protein sequence ID" value="MDT0410917.1"/>
    <property type="molecule type" value="Genomic_DNA"/>
</dbReference>
<protein>
    <submittedName>
        <fullName evidence="2">Uncharacterized protein</fullName>
    </submittedName>
</protein>
<feature type="region of interest" description="Disordered" evidence="1">
    <location>
        <begin position="145"/>
        <end position="168"/>
    </location>
</feature>
<feature type="compositionally biased region" description="Basic and acidic residues" evidence="1">
    <location>
        <begin position="360"/>
        <end position="372"/>
    </location>
</feature>
<reference evidence="3" key="1">
    <citation type="submission" date="2023-07" db="EMBL/GenBank/DDBJ databases">
        <title>30 novel species of actinomycetes from the DSMZ collection.</title>
        <authorList>
            <person name="Nouioui I."/>
        </authorList>
    </citation>
    <scope>NUCLEOTIDE SEQUENCE [LARGE SCALE GENOMIC DNA]</scope>
    <source>
        <strain evidence="3">DSM 41979</strain>
    </source>
</reference>
<feature type="compositionally biased region" description="Basic and acidic residues" evidence="1">
    <location>
        <begin position="381"/>
        <end position="395"/>
    </location>
</feature>
<feature type="compositionally biased region" description="Basic and acidic residues" evidence="1">
    <location>
        <begin position="300"/>
        <end position="309"/>
    </location>
</feature>
<comment type="caution">
    <text evidence="2">The sequence shown here is derived from an EMBL/GenBank/DDBJ whole genome shotgun (WGS) entry which is preliminary data.</text>
</comment>
<dbReference type="Proteomes" id="UP001183610">
    <property type="component" value="Unassembled WGS sequence"/>
</dbReference>
<evidence type="ECO:0000313" key="2">
    <source>
        <dbReference type="EMBL" id="MDT0410917.1"/>
    </source>
</evidence>
<name>A0ABU2R3L1_9ACTN</name>
<feature type="region of interest" description="Disordered" evidence="1">
    <location>
        <begin position="55"/>
        <end position="91"/>
    </location>
</feature>
<feature type="compositionally biased region" description="Basic and acidic residues" evidence="1">
    <location>
        <begin position="321"/>
        <end position="336"/>
    </location>
</feature>
<feature type="compositionally biased region" description="Low complexity" evidence="1">
    <location>
        <begin position="18"/>
        <end position="34"/>
    </location>
</feature>